<evidence type="ECO:0000313" key="3">
    <source>
        <dbReference type="Proteomes" id="UP000184212"/>
    </source>
</evidence>
<dbReference type="PROSITE" id="PS51186">
    <property type="entry name" value="GNAT"/>
    <property type="match status" value="1"/>
</dbReference>
<reference evidence="2 3" key="1">
    <citation type="submission" date="2016-11" db="EMBL/GenBank/DDBJ databases">
        <authorList>
            <person name="Jaros S."/>
            <person name="Januszkiewicz K."/>
            <person name="Wedrychowicz H."/>
        </authorList>
    </citation>
    <scope>NUCLEOTIDE SEQUENCE [LARGE SCALE GENOMIC DNA]</scope>
    <source>
        <strain evidence="2 3">DSM 24574</strain>
    </source>
</reference>
<dbReference type="Pfam" id="PF13508">
    <property type="entry name" value="Acetyltransf_7"/>
    <property type="match status" value="1"/>
</dbReference>
<evidence type="ECO:0000259" key="1">
    <source>
        <dbReference type="PROSITE" id="PS51186"/>
    </source>
</evidence>
<keyword evidence="3" id="KW-1185">Reference proteome</keyword>
<dbReference type="AlphaFoldDB" id="A0A1M5RA62"/>
<dbReference type="GO" id="GO:0016747">
    <property type="term" value="F:acyltransferase activity, transferring groups other than amino-acyl groups"/>
    <property type="evidence" value="ECO:0007669"/>
    <property type="project" value="InterPro"/>
</dbReference>
<evidence type="ECO:0000313" key="2">
    <source>
        <dbReference type="EMBL" id="SHH22990.1"/>
    </source>
</evidence>
<gene>
    <name evidence="2" type="ORF">SAMN04488109_3270</name>
</gene>
<feature type="domain" description="N-acetyltransferase" evidence="1">
    <location>
        <begin position="5"/>
        <end position="140"/>
    </location>
</feature>
<accession>A0A1M5RA62</accession>
<dbReference type="EMBL" id="FQWQ01000002">
    <property type="protein sequence ID" value="SHH22990.1"/>
    <property type="molecule type" value="Genomic_DNA"/>
</dbReference>
<dbReference type="SUPFAM" id="SSF55729">
    <property type="entry name" value="Acyl-CoA N-acyltransferases (Nat)"/>
    <property type="match status" value="1"/>
</dbReference>
<dbReference type="InterPro" id="IPR000182">
    <property type="entry name" value="GNAT_dom"/>
</dbReference>
<organism evidence="2 3">
    <name type="scientific">Chryseolinea serpens</name>
    <dbReference type="NCBI Taxonomy" id="947013"/>
    <lineage>
        <taxon>Bacteria</taxon>
        <taxon>Pseudomonadati</taxon>
        <taxon>Bacteroidota</taxon>
        <taxon>Cytophagia</taxon>
        <taxon>Cytophagales</taxon>
        <taxon>Fulvivirgaceae</taxon>
        <taxon>Chryseolinea</taxon>
    </lineage>
</organism>
<dbReference type="Gene3D" id="3.40.630.30">
    <property type="match status" value="1"/>
</dbReference>
<dbReference type="Proteomes" id="UP000184212">
    <property type="component" value="Unassembled WGS sequence"/>
</dbReference>
<dbReference type="InterPro" id="IPR016181">
    <property type="entry name" value="Acyl_CoA_acyltransferase"/>
</dbReference>
<protein>
    <submittedName>
        <fullName evidence="2">Acetyltransferase (GNAT) family protein</fullName>
    </submittedName>
</protein>
<dbReference type="CDD" id="cd04301">
    <property type="entry name" value="NAT_SF"/>
    <property type="match status" value="1"/>
</dbReference>
<dbReference type="STRING" id="947013.SAMN04488109_3270"/>
<proteinExistence type="predicted"/>
<name>A0A1M5RA62_9BACT</name>
<keyword evidence="2" id="KW-0808">Transferase</keyword>
<sequence>MQMNLEIRRLRKDGRIPYDLLLLADETIEAIDRYILQSEVYILERDHKAAAVYVLYTLDADCVEIKNIAVDEKLQGQGIGRSLLEDATRRATIDGYKTIIIGTGDGSIRQLDLYQKEGFEIFDIRKGFFIDNYPAPIYENGIQLRDMIMLRKQLT</sequence>